<keyword evidence="3" id="KW-1185">Reference proteome</keyword>
<dbReference type="Pfam" id="PF08013">
    <property type="entry name" value="GatZ_KbaZ-like"/>
    <property type="match status" value="1"/>
</dbReference>
<reference evidence="3" key="1">
    <citation type="journal article" date="2019" name="Int. J. Syst. Evol. Microbiol.">
        <title>The Global Catalogue of Microorganisms (GCM) 10K type strain sequencing project: providing services to taxonomists for standard genome sequencing and annotation.</title>
        <authorList>
            <consortium name="The Broad Institute Genomics Platform"/>
            <consortium name="The Broad Institute Genome Sequencing Center for Infectious Disease"/>
            <person name="Wu L."/>
            <person name="Ma J."/>
        </authorList>
    </citation>
    <scope>NUCLEOTIDE SEQUENCE [LARGE SCALE GENOMIC DNA]</scope>
    <source>
        <strain evidence="3">NBRC 12467</strain>
    </source>
</reference>
<comment type="caution">
    <text evidence="2">The sequence shown here is derived from an EMBL/GenBank/DDBJ whole genome shotgun (WGS) entry which is preliminary data.</text>
</comment>
<dbReference type="AlphaFoldDB" id="A0AA37SKQ8"/>
<organism evidence="2 3">
    <name type="scientific">Gluconobacter sphaericus NBRC 12467</name>
    <dbReference type="NCBI Taxonomy" id="1307951"/>
    <lineage>
        <taxon>Bacteria</taxon>
        <taxon>Pseudomonadati</taxon>
        <taxon>Pseudomonadota</taxon>
        <taxon>Alphaproteobacteria</taxon>
        <taxon>Acetobacterales</taxon>
        <taxon>Acetobacteraceae</taxon>
        <taxon>Gluconobacter</taxon>
    </lineage>
</organism>
<dbReference type="InterPro" id="IPR012062">
    <property type="entry name" value="GatZ/KbaZ-like"/>
</dbReference>
<proteinExistence type="predicted"/>
<evidence type="ECO:0000313" key="3">
    <source>
        <dbReference type="Proteomes" id="UP001156708"/>
    </source>
</evidence>
<dbReference type="InterPro" id="IPR013785">
    <property type="entry name" value="Aldolase_TIM"/>
</dbReference>
<dbReference type="SUPFAM" id="SSF51569">
    <property type="entry name" value="Aldolase"/>
    <property type="match status" value="1"/>
</dbReference>
<dbReference type="PANTHER" id="PTHR32502:SF2">
    <property type="entry name" value="D-TAGATOSE-1,6-BISPHOSPHATE ALDOLASE SUBUNIT KBAZ"/>
    <property type="match status" value="1"/>
</dbReference>
<name>A0AA37SKQ8_9PROT</name>
<sequence length="440" mass="47778">MSISPFLTLVHQAHDPAVPAAQRKGLASVCSAHPLVLEAALQRAARTGQPVLIEATCNQVNQDGGYTGMTPADFRDLVLGIASRVSCPEHLVLLGGDHLGPNPWKSLPPQEAMDKALCMIEAFAQAGFVKLHLDASMGCAGEPAALPDETVAERACALAQRAESVAPGQAVYIIGTEVPVPGGAAEVLDHLKPTTPQAAAATLQIHETLFRRTLGDATWTRVIGLVVQPGVEFGVEDMVVYDRPLAKALSAKLNQMPGQIFEAHSTDYQPLPALRALVEDGFLLLKVGPGLTFALREALYGLDSIRSVLIPHQESLRSVMERIMTEHPAQWRGHYEGPQDKLAILRHYGYSDRIRYYWPQPDAEDAVATLLSQLEETGLPDPLLSQFLPVQYERIQAGLLPRHPRDIILSAVDAVLDIYEQACGTLSKLYVHPDKIHSVI</sequence>
<dbReference type="InterPro" id="IPR050303">
    <property type="entry name" value="GatZ_KbaZ_carbometab"/>
</dbReference>
<dbReference type="GO" id="GO:0009401">
    <property type="term" value="P:phosphoenolpyruvate-dependent sugar phosphotransferase system"/>
    <property type="evidence" value="ECO:0007669"/>
    <property type="project" value="TreeGrafter"/>
</dbReference>
<evidence type="ECO:0000313" key="2">
    <source>
        <dbReference type="EMBL" id="GLQ85740.1"/>
    </source>
</evidence>
<accession>A0AA37SKQ8</accession>
<protein>
    <submittedName>
        <fullName evidence="2">D-tagatose-bisphosphate aldolase, class II, non-catalytic subunit</fullName>
    </submittedName>
</protein>
<dbReference type="Proteomes" id="UP001156708">
    <property type="component" value="Unassembled WGS sequence"/>
</dbReference>
<gene>
    <name evidence="2" type="ORF">GCM10007872_26500</name>
</gene>
<dbReference type="GO" id="GO:0005886">
    <property type="term" value="C:plasma membrane"/>
    <property type="evidence" value="ECO:0007669"/>
    <property type="project" value="TreeGrafter"/>
</dbReference>
<dbReference type="GO" id="GO:0005975">
    <property type="term" value="P:carbohydrate metabolic process"/>
    <property type="evidence" value="ECO:0007669"/>
    <property type="project" value="InterPro"/>
</dbReference>
<dbReference type="PANTHER" id="PTHR32502">
    <property type="entry name" value="N-ACETYLGALACTOSAMINE PERMEASE II COMPONENT-RELATED"/>
    <property type="match status" value="1"/>
</dbReference>
<dbReference type="Gene3D" id="1.10.400.20">
    <property type="entry name" value="putative tagatose 6-phosphate kinase domain like"/>
    <property type="match status" value="1"/>
</dbReference>
<dbReference type="RefSeq" id="WP_141354290.1">
    <property type="nucleotide sequence ID" value="NZ_BARA01000107.1"/>
</dbReference>
<dbReference type="EMBL" id="BSNZ01000023">
    <property type="protein sequence ID" value="GLQ85740.1"/>
    <property type="molecule type" value="Genomic_DNA"/>
</dbReference>
<dbReference type="Gene3D" id="3.20.20.70">
    <property type="entry name" value="Aldolase class I"/>
    <property type="match status" value="1"/>
</dbReference>
<evidence type="ECO:0000256" key="1">
    <source>
        <dbReference type="ARBA" id="ARBA00005007"/>
    </source>
</evidence>
<dbReference type="PIRSF" id="PIRSF009264">
    <property type="entry name" value="TagBP_ald_AgaZ"/>
    <property type="match status" value="1"/>
</dbReference>
<comment type="pathway">
    <text evidence="1">Carbohydrate metabolism.</text>
</comment>